<dbReference type="AlphaFoldDB" id="A0A834SXH3"/>
<evidence type="ECO:0000313" key="2">
    <source>
        <dbReference type="Proteomes" id="UP000634136"/>
    </source>
</evidence>
<evidence type="ECO:0000313" key="1">
    <source>
        <dbReference type="EMBL" id="KAF7812438.1"/>
    </source>
</evidence>
<proteinExistence type="predicted"/>
<dbReference type="Proteomes" id="UP000634136">
    <property type="component" value="Unassembled WGS sequence"/>
</dbReference>
<accession>A0A834SXH3</accession>
<sequence>MGLIIARKVCDVMSKLILNQKSRLNIKKIQEVQLKCVVAQMCQTDRFALYFGIRVDGMLEWDS</sequence>
<keyword evidence="2" id="KW-1185">Reference proteome</keyword>
<gene>
    <name evidence="1" type="ORF">G2W53_033414</name>
</gene>
<comment type="caution">
    <text evidence="1">The sequence shown here is derived from an EMBL/GenBank/DDBJ whole genome shotgun (WGS) entry which is preliminary data.</text>
</comment>
<name>A0A834SXH3_9FABA</name>
<reference evidence="1" key="1">
    <citation type="submission" date="2020-09" db="EMBL/GenBank/DDBJ databases">
        <title>Genome-Enabled Discovery of Anthraquinone Biosynthesis in Senna tora.</title>
        <authorList>
            <person name="Kang S.-H."/>
            <person name="Pandey R.P."/>
            <person name="Lee C.-M."/>
            <person name="Sim J.-S."/>
            <person name="Jeong J.-T."/>
            <person name="Choi B.-S."/>
            <person name="Jung M."/>
            <person name="Ginzburg D."/>
            <person name="Zhao K."/>
            <person name="Won S.Y."/>
            <person name="Oh T.-J."/>
            <person name="Yu Y."/>
            <person name="Kim N.-H."/>
            <person name="Lee O.R."/>
            <person name="Lee T.-H."/>
            <person name="Bashyal P."/>
            <person name="Kim T.-S."/>
            <person name="Lee W.-H."/>
            <person name="Kawkins C."/>
            <person name="Kim C.-K."/>
            <person name="Kim J.S."/>
            <person name="Ahn B.O."/>
            <person name="Rhee S.Y."/>
            <person name="Sohng J.K."/>
        </authorList>
    </citation>
    <scope>NUCLEOTIDE SEQUENCE</scope>
    <source>
        <tissue evidence="1">Leaf</tissue>
    </source>
</reference>
<dbReference type="EMBL" id="JAAIUW010000010">
    <property type="protein sequence ID" value="KAF7812438.1"/>
    <property type="molecule type" value="Genomic_DNA"/>
</dbReference>
<organism evidence="1 2">
    <name type="scientific">Senna tora</name>
    <dbReference type="NCBI Taxonomy" id="362788"/>
    <lineage>
        <taxon>Eukaryota</taxon>
        <taxon>Viridiplantae</taxon>
        <taxon>Streptophyta</taxon>
        <taxon>Embryophyta</taxon>
        <taxon>Tracheophyta</taxon>
        <taxon>Spermatophyta</taxon>
        <taxon>Magnoliopsida</taxon>
        <taxon>eudicotyledons</taxon>
        <taxon>Gunneridae</taxon>
        <taxon>Pentapetalae</taxon>
        <taxon>rosids</taxon>
        <taxon>fabids</taxon>
        <taxon>Fabales</taxon>
        <taxon>Fabaceae</taxon>
        <taxon>Caesalpinioideae</taxon>
        <taxon>Cassia clade</taxon>
        <taxon>Senna</taxon>
    </lineage>
</organism>
<protein>
    <submittedName>
        <fullName evidence="1">Uncharacterized protein</fullName>
    </submittedName>
</protein>